<comment type="similarity">
    <text evidence="2">Belongs to the pterin-4-alpha-carbinolamine dehydratase family.</text>
</comment>
<dbReference type="SUPFAM" id="SSF55248">
    <property type="entry name" value="PCD-like"/>
    <property type="match status" value="1"/>
</dbReference>
<evidence type="ECO:0000256" key="1">
    <source>
        <dbReference type="ARBA" id="ARBA00001554"/>
    </source>
</evidence>
<organism evidence="6">
    <name type="scientific">freshwater metagenome</name>
    <dbReference type="NCBI Taxonomy" id="449393"/>
    <lineage>
        <taxon>unclassified sequences</taxon>
        <taxon>metagenomes</taxon>
        <taxon>ecological metagenomes</taxon>
    </lineage>
</organism>
<dbReference type="Gene3D" id="3.30.1360.20">
    <property type="entry name" value="Transcriptional coactivator/pterin dehydratase"/>
    <property type="match status" value="1"/>
</dbReference>
<dbReference type="EMBL" id="CAEZZP010000131">
    <property type="protein sequence ID" value="CAB4783298.1"/>
    <property type="molecule type" value="Genomic_DNA"/>
</dbReference>
<accession>A0A6J6WJQ6</accession>
<dbReference type="InterPro" id="IPR001533">
    <property type="entry name" value="Pterin_deHydtase"/>
</dbReference>
<evidence type="ECO:0000313" key="6">
    <source>
        <dbReference type="EMBL" id="CAB4783298.1"/>
    </source>
</evidence>
<dbReference type="PANTHER" id="PTHR12599">
    <property type="entry name" value="PTERIN-4-ALPHA-CARBINOLAMINE DEHYDRATASE"/>
    <property type="match status" value="1"/>
</dbReference>
<evidence type="ECO:0000256" key="3">
    <source>
        <dbReference type="ARBA" id="ARBA00013252"/>
    </source>
</evidence>
<dbReference type="GO" id="GO:0006729">
    <property type="term" value="P:tetrahydrobiopterin biosynthetic process"/>
    <property type="evidence" value="ECO:0007669"/>
    <property type="project" value="InterPro"/>
</dbReference>
<evidence type="ECO:0000256" key="2">
    <source>
        <dbReference type="ARBA" id="ARBA00006472"/>
    </source>
</evidence>
<keyword evidence="4" id="KW-0456">Lyase</keyword>
<protein>
    <recommendedName>
        <fullName evidence="3">4a-hydroxytetrahydrobiopterin dehydratase</fullName>
        <ecNumber evidence="3">4.2.1.96</ecNumber>
    </recommendedName>
</protein>
<dbReference type="Pfam" id="PF01329">
    <property type="entry name" value="Pterin_4a"/>
    <property type="match status" value="1"/>
</dbReference>
<sequence>MTTLLRDWDTPLLMTIVPINRGLFNSGCLDISVTSVLWTEDDKGLHCDLEFAGFVEAWTFMNQVAVLAETMDHHPDWSNSYNKVHITLISHDKGCVTSRDRRMAEAISEMVASGTV</sequence>
<proteinExistence type="inferred from homology"/>
<dbReference type="EC" id="4.2.1.96" evidence="3"/>
<reference evidence="6" key="1">
    <citation type="submission" date="2020-05" db="EMBL/GenBank/DDBJ databases">
        <authorList>
            <person name="Chiriac C."/>
            <person name="Salcher M."/>
            <person name="Ghai R."/>
            <person name="Kavagutti S V."/>
        </authorList>
    </citation>
    <scope>NUCLEOTIDE SEQUENCE</scope>
</reference>
<evidence type="ECO:0000313" key="5">
    <source>
        <dbReference type="EMBL" id="CAB4731315.1"/>
    </source>
</evidence>
<dbReference type="AlphaFoldDB" id="A0A6J6WJQ6"/>
<dbReference type="PANTHER" id="PTHR12599:SF0">
    <property type="entry name" value="PTERIN-4-ALPHA-CARBINOLAMINE DEHYDRATASE"/>
    <property type="match status" value="1"/>
</dbReference>
<name>A0A6J6WJQ6_9ZZZZ</name>
<comment type="catalytic activity">
    <reaction evidence="1">
        <text>(4aS,6R)-4a-hydroxy-L-erythro-5,6,7,8-tetrahydrobiopterin = (6R)-L-erythro-6,7-dihydrobiopterin + H2O</text>
        <dbReference type="Rhea" id="RHEA:11920"/>
        <dbReference type="ChEBI" id="CHEBI:15377"/>
        <dbReference type="ChEBI" id="CHEBI:15642"/>
        <dbReference type="ChEBI" id="CHEBI:43120"/>
        <dbReference type="EC" id="4.2.1.96"/>
    </reaction>
</comment>
<dbReference type="InterPro" id="IPR036428">
    <property type="entry name" value="PCD_sf"/>
</dbReference>
<gene>
    <name evidence="5" type="ORF">UFOPK2658_01707</name>
    <name evidence="6" type="ORF">UFOPK2880_01583</name>
</gene>
<dbReference type="EMBL" id="CAEZYH010000110">
    <property type="protein sequence ID" value="CAB4731315.1"/>
    <property type="molecule type" value="Genomic_DNA"/>
</dbReference>
<evidence type="ECO:0000256" key="4">
    <source>
        <dbReference type="ARBA" id="ARBA00023239"/>
    </source>
</evidence>
<dbReference type="GO" id="GO:0008124">
    <property type="term" value="F:4-alpha-hydroxytetrahydrobiopterin dehydratase activity"/>
    <property type="evidence" value="ECO:0007669"/>
    <property type="project" value="UniProtKB-EC"/>
</dbReference>